<dbReference type="InterPro" id="IPR032675">
    <property type="entry name" value="LRR_dom_sf"/>
</dbReference>
<dbReference type="Gene3D" id="3.80.10.10">
    <property type="entry name" value="Ribonuclease Inhibitor"/>
    <property type="match status" value="2"/>
</dbReference>
<feature type="domain" description="Disease resistance protein Roq1-like winged-helix" evidence="4">
    <location>
        <begin position="277"/>
        <end position="345"/>
    </location>
</feature>
<dbReference type="PANTHER" id="PTHR11017:SF570">
    <property type="entry name" value="DISEASE RESISTANCE PROTEIN (TIR-NBS CLASS)-RELATED"/>
    <property type="match status" value="1"/>
</dbReference>
<keyword evidence="1" id="KW-0433">Leucine-rich repeat</keyword>
<evidence type="ECO:0000313" key="5">
    <source>
        <dbReference type="EMBL" id="CAI0418344.1"/>
    </source>
</evidence>
<dbReference type="InterPro" id="IPR058192">
    <property type="entry name" value="WHD_ROQ1-like"/>
</dbReference>
<dbReference type="InterPro" id="IPR042197">
    <property type="entry name" value="Apaf_helical"/>
</dbReference>
<dbReference type="InterPro" id="IPR002182">
    <property type="entry name" value="NB-ARC"/>
</dbReference>
<accession>A0AAV0K7Q1</accession>
<dbReference type="Pfam" id="PF00931">
    <property type="entry name" value="NB-ARC"/>
    <property type="match status" value="1"/>
</dbReference>
<dbReference type="InterPro" id="IPR044974">
    <property type="entry name" value="Disease_R_plants"/>
</dbReference>
<dbReference type="Proteomes" id="UP001154282">
    <property type="component" value="Unassembled WGS sequence"/>
</dbReference>
<evidence type="ECO:0000313" key="6">
    <source>
        <dbReference type="Proteomes" id="UP001154282"/>
    </source>
</evidence>
<sequence>RQGAIADSISDIVWSHLSKYDNLIDSSELVGIDYHINAVIDKLSLDSEGVTMVGIHGLGGIGKTTIATAVYSEISTRFDRRSFLENIRETQKHKDGTMSLQKKLISNIMKTDSVGFVDNVNEGRRLIQDRVCLFKVLIILDDVDETFNFEDFFGNPKKFASGSRFIITSRNMKVLSTLNKNKCKLYGVGEMSPQLSLQLFCKHAFKKNAPPREYKVISKEIVSTTGGLPLTLKVVGSLLFREEIYIWKDKLAHLREMPEKEVVLRLRISYDALGYEAKQIFLDIVCFFIGMEKELPSYMWDDYKYHPASNINILIQRSMIKMGDDNEFQVHDQLRDMGREIVREENIEEPWMRSRVWQKHEGLNTLLDKKGSKKVKALRAYFSEMQAGYFEPEHFSDLSELRYFQSKNMNFKGDFTNLLPNLRWLRLKSEFIYDEYILKGDLRNLVILDLRSSVYFNCAFSEIKVSNKLKVLDLSGCYSISTLPKFPRTGSLEILNLSGCVMWESDSYPKLDISNLWNVKLLNLNEANLESIKGGTIGMMMKRLQKLDLTSLKCKNLQEVLVDIRELSSLKILRTIGASCKLWESEEEEEEEEEEIKEDVVELGKLPGSLELLATSSRVFNLSELLELEELTVTNCDFGLEIPTTEKSWWKVSRLKSLVLEETKIVIASKTNLVCLPSSLTSIHIRHCPKMEWLPTLENLENLVELSIEYCPKMQEIRGLEGLKSLRSLNINDGYNMVCVHGFENLLHFNNLQTLEIQSCPHLAEALRDGDNDDNNHCRTTIHSLRTLKIWSCNSTLLQGGNRMPLLSMFSRLTTLELVSIKHYEDDEEDAINNVEQVTKKVEYTHFFTLNTLRMSHTNTHINVWCACRRRGSRNCGWKGSPTWKSWKEFYCLTCLQ</sequence>
<evidence type="ECO:0000256" key="2">
    <source>
        <dbReference type="ARBA" id="ARBA00022737"/>
    </source>
</evidence>
<dbReference type="PANTHER" id="PTHR11017">
    <property type="entry name" value="LEUCINE-RICH REPEAT-CONTAINING PROTEIN"/>
    <property type="match status" value="1"/>
</dbReference>
<reference evidence="5" key="1">
    <citation type="submission" date="2022-08" db="EMBL/GenBank/DDBJ databases">
        <authorList>
            <person name="Gutierrez-Valencia J."/>
        </authorList>
    </citation>
    <scope>NUCLEOTIDE SEQUENCE</scope>
</reference>
<evidence type="ECO:0000259" key="4">
    <source>
        <dbReference type="Pfam" id="PF23282"/>
    </source>
</evidence>
<protein>
    <recommendedName>
        <fullName evidence="7">NB-ARC domain-containing protein</fullName>
    </recommendedName>
</protein>
<dbReference type="Pfam" id="PF23282">
    <property type="entry name" value="WHD_ROQ1"/>
    <property type="match status" value="1"/>
</dbReference>
<dbReference type="GO" id="GO:0006952">
    <property type="term" value="P:defense response"/>
    <property type="evidence" value="ECO:0007669"/>
    <property type="project" value="InterPro"/>
</dbReference>
<feature type="domain" description="NB-ARC" evidence="3">
    <location>
        <begin position="33"/>
        <end position="208"/>
    </location>
</feature>
<evidence type="ECO:0000259" key="3">
    <source>
        <dbReference type="Pfam" id="PF00931"/>
    </source>
</evidence>
<dbReference type="SUPFAM" id="SSF52058">
    <property type="entry name" value="L domain-like"/>
    <property type="match status" value="1"/>
</dbReference>
<dbReference type="Gene3D" id="3.40.50.300">
    <property type="entry name" value="P-loop containing nucleotide triphosphate hydrolases"/>
    <property type="match status" value="1"/>
</dbReference>
<keyword evidence="6" id="KW-1185">Reference proteome</keyword>
<proteinExistence type="predicted"/>
<dbReference type="SUPFAM" id="SSF52540">
    <property type="entry name" value="P-loop containing nucleoside triphosphate hydrolases"/>
    <property type="match status" value="1"/>
</dbReference>
<dbReference type="InterPro" id="IPR027417">
    <property type="entry name" value="P-loop_NTPase"/>
</dbReference>
<name>A0AAV0K7Q1_9ROSI</name>
<keyword evidence="2" id="KW-0677">Repeat</keyword>
<dbReference type="AlphaFoldDB" id="A0AAV0K7Q1"/>
<dbReference type="GO" id="GO:0043531">
    <property type="term" value="F:ADP binding"/>
    <property type="evidence" value="ECO:0007669"/>
    <property type="project" value="InterPro"/>
</dbReference>
<evidence type="ECO:0000256" key="1">
    <source>
        <dbReference type="ARBA" id="ARBA00022614"/>
    </source>
</evidence>
<organism evidence="5 6">
    <name type="scientific">Linum tenue</name>
    <dbReference type="NCBI Taxonomy" id="586396"/>
    <lineage>
        <taxon>Eukaryota</taxon>
        <taxon>Viridiplantae</taxon>
        <taxon>Streptophyta</taxon>
        <taxon>Embryophyta</taxon>
        <taxon>Tracheophyta</taxon>
        <taxon>Spermatophyta</taxon>
        <taxon>Magnoliopsida</taxon>
        <taxon>eudicotyledons</taxon>
        <taxon>Gunneridae</taxon>
        <taxon>Pentapetalae</taxon>
        <taxon>rosids</taxon>
        <taxon>fabids</taxon>
        <taxon>Malpighiales</taxon>
        <taxon>Linaceae</taxon>
        <taxon>Linum</taxon>
    </lineage>
</organism>
<dbReference type="PRINTS" id="PR00364">
    <property type="entry name" value="DISEASERSIST"/>
</dbReference>
<dbReference type="Gene3D" id="1.10.8.430">
    <property type="entry name" value="Helical domain of apoptotic protease-activating factors"/>
    <property type="match status" value="1"/>
</dbReference>
<dbReference type="EMBL" id="CAMGYJ010000005">
    <property type="protein sequence ID" value="CAI0418344.1"/>
    <property type="molecule type" value="Genomic_DNA"/>
</dbReference>
<evidence type="ECO:0008006" key="7">
    <source>
        <dbReference type="Google" id="ProtNLM"/>
    </source>
</evidence>
<comment type="caution">
    <text evidence="5">The sequence shown here is derived from an EMBL/GenBank/DDBJ whole genome shotgun (WGS) entry which is preliminary data.</text>
</comment>
<gene>
    <name evidence="5" type="ORF">LITE_LOCUS17617</name>
</gene>
<feature type="non-terminal residue" evidence="5">
    <location>
        <position position="1"/>
    </location>
</feature>